<keyword evidence="4" id="KW-1185">Reference proteome</keyword>
<keyword evidence="1" id="KW-1133">Transmembrane helix</keyword>
<proteinExistence type="predicted"/>
<dbReference type="Pfam" id="PF07811">
    <property type="entry name" value="TadE"/>
    <property type="match status" value="1"/>
</dbReference>
<evidence type="ECO:0000313" key="4">
    <source>
        <dbReference type="Proteomes" id="UP000002985"/>
    </source>
</evidence>
<feature type="transmembrane region" description="Helical" evidence="1">
    <location>
        <begin position="12"/>
        <end position="37"/>
    </location>
</feature>
<organism evidence="3 4">
    <name type="scientific">Candidatus Jettenia caeni</name>
    <dbReference type="NCBI Taxonomy" id="247490"/>
    <lineage>
        <taxon>Bacteria</taxon>
        <taxon>Pseudomonadati</taxon>
        <taxon>Planctomycetota</taxon>
        <taxon>Candidatus Brocadiia</taxon>
        <taxon>Candidatus Brocadiales</taxon>
        <taxon>Candidatus Brocadiaceae</taxon>
        <taxon>Candidatus Jettenia</taxon>
    </lineage>
</organism>
<dbReference type="eggNOG" id="COG4961">
    <property type="taxonomic scope" value="Bacteria"/>
</dbReference>
<comment type="caution">
    <text evidence="3">The sequence shown here is derived from an EMBL/GenBank/DDBJ whole genome shotgun (WGS) entry which is preliminary data.</text>
</comment>
<gene>
    <name evidence="3" type="ORF">KSU1_D0133</name>
</gene>
<reference evidence="3 4" key="1">
    <citation type="journal article" date="2012" name="FEBS Lett.">
        <title>Anammox organism KSU-1 expresses a NirK-type copper-containing nitrite reductase instead of a NirS-type with cytochrome cd1.</title>
        <authorList>
            <person name="Hira D."/>
            <person name="Toh H."/>
            <person name="Migita C.T."/>
            <person name="Okubo H."/>
            <person name="Nishiyama T."/>
            <person name="Hattori M."/>
            <person name="Furukawa K."/>
            <person name="Fujii T."/>
        </authorList>
    </citation>
    <scope>NUCLEOTIDE SEQUENCE [LARGE SCALE GENOMIC DNA]</scope>
</reference>
<dbReference type="EMBL" id="BAFH01000004">
    <property type="protein sequence ID" value="GAB63442.1"/>
    <property type="molecule type" value="Genomic_DNA"/>
</dbReference>
<dbReference type="AlphaFoldDB" id="I3INZ7"/>
<keyword evidence="1" id="KW-0812">Transmembrane</keyword>
<dbReference type="InterPro" id="IPR012495">
    <property type="entry name" value="TadE-like_dom"/>
</dbReference>
<evidence type="ECO:0000256" key="1">
    <source>
        <dbReference type="SAM" id="Phobius"/>
    </source>
</evidence>
<protein>
    <submittedName>
        <fullName evidence="3">Pilus assembly protein</fullName>
    </submittedName>
</protein>
<evidence type="ECO:0000313" key="3">
    <source>
        <dbReference type="EMBL" id="GAB63442.1"/>
    </source>
</evidence>
<feature type="domain" description="TadE-like" evidence="2">
    <location>
        <begin position="9"/>
        <end position="51"/>
    </location>
</feature>
<keyword evidence="1" id="KW-0472">Membrane</keyword>
<name>I3INZ7_9BACT</name>
<accession>I3INZ7</accession>
<dbReference type="OrthoDB" id="278387at2"/>
<dbReference type="Proteomes" id="UP000002985">
    <property type="component" value="Unassembled WGS sequence"/>
</dbReference>
<evidence type="ECO:0000259" key="2">
    <source>
        <dbReference type="Pfam" id="PF07811"/>
    </source>
</evidence>
<dbReference type="STRING" id="247490.KSU1_D0133"/>
<sequence length="137" mass="15233">MKKFRDQKGVAAVEFAIILPVLIFLIFGIIEFSLLLYDKQVITNASREGARAGIVWKEDRVSADEIIAIVNNYCSNYLITFGTNNPPTTTPEWTGEESGDELTVTVTYDYDFLVLPNFIAGLTGGRTLSAVTVMRME</sequence>